<proteinExistence type="predicted"/>
<keyword evidence="2" id="KW-1185">Reference proteome</keyword>
<sequence length="249" mass="29736">MKQVIIFFIGIFFSTNFLGCKYNKIIHLSEAKDTLYNCNGINYKIFNLSKGVKDTFYFKIFKSDIVYKEILIRTRKKKMTVEEIVTKNNKKFKIRKDYIFKKKYDRPIDLKELIHLNNLSTYSPYVDSDECIDMKTENDYKVYFLDLLEESIDSFWTEENHKFIFTHYQKTNFSKNKIIKVGNKINSFKNPTFSEDIDTFFVARLDKDRTHLKGTDNNRGLVIDVRKDGDNYIESNTIKEEVKKIINSW</sequence>
<dbReference type="RefSeq" id="WP_109570542.1">
    <property type="nucleotide sequence ID" value="NZ_CP029463.1"/>
</dbReference>
<dbReference type="AlphaFoldDB" id="A0A2U8QZA6"/>
<evidence type="ECO:0000313" key="2">
    <source>
        <dbReference type="Proteomes" id="UP000245429"/>
    </source>
</evidence>
<dbReference type="Proteomes" id="UP000245429">
    <property type="component" value="Chromosome"/>
</dbReference>
<dbReference type="EMBL" id="CP029463">
    <property type="protein sequence ID" value="AWM15204.1"/>
    <property type="molecule type" value="Genomic_DNA"/>
</dbReference>
<organism evidence="1 2">
    <name type="scientific">Flavobacterium sediminis</name>
    <dbReference type="NCBI Taxonomy" id="2201181"/>
    <lineage>
        <taxon>Bacteria</taxon>
        <taxon>Pseudomonadati</taxon>
        <taxon>Bacteroidota</taxon>
        <taxon>Flavobacteriia</taxon>
        <taxon>Flavobacteriales</taxon>
        <taxon>Flavobacteriaceae</taxon>
        <taxon>Flavobacterium</taxon>
    </lineage>
</organism>
<reference evidence="1 2" key="1">
    <citation type="submission" date="2018-05" db="EMBL/GenBank/DDBJ databases">
        <title>Flavobacterium sp. MEBiC07310.</title>
        <authorList>
            <person name="Baek K."/>
        </authorList>
    </citation>
    <scope>NUCLEOTIDE SEQUENCE [LARGE SCALE GENOMIC DNA]</scope>
    <source>
        <strain evidence="1 2">MEBiC07310</strain>
    </source>
</reference>
<name>A0A2U8QZA6_9FLAO</name>
<accession>A0A2U8QZA6</accession>
<protein>
    <submittedName>
        <fullName evidence="1">Uncharacterized protein</fullName>
    </submittedName>
</protein>
<dbReference type="KEGG" id="fse:DI487_15950"/>
<evidence type="ECO:0000313" key="1">
    <source>
        <dbReference type="EMBL" id="AWM15204.1"/>
    </source>
</evidence>
<gene>
    <name evidence="1" type="ORF">DI487_15950</name>
</gene>